<sequence>MAKISLDRNRSKGTISRYIYGSFAEHLGRCIYGGIYVGKDSPIPNVNGMRKDVVEAMKNLRMPVLRWPGGCFADEYHWRDGIGEQQDRKRMVNTHWGGVVEDNSFGTHEFMELCRQVGCEPYITGNVGSGTVKEMSEWVEYLNSDGDSTVVQERWKNGQKEAWGVRYWGVGNESWGCGGNMRAEYYTDEYRRFQTYCRQYGDNKLYKIACGPSDADVSWTEVLMKNAANMMDGLSMHSYTIPGGWNNKNRATVFTQDDYWETLSFAADIDRKIGLHAAIMDRYDPEKRVGLIIDEWGTWFQVEPDTNPGFLYQQNTMRDAMVAAVSLDIFNKRCDRVHMANIAQTVNVLQAIILTEGDQMVLTPTYHVFDLYKEHMDAKELDCYVEAEQTGTEKYPMPSVTASASEKDGRITLTVSNLEPEKAQEITVSLKGEAIRGAEGRILTGKMDEYNDFGKNTLAVKAFSDFEVKDGALVIRMPACAVAEIRL</sequence>
<proteinExistence type="predicted"/>
<gene>
    <name evidence="1" type="ORF">JYE49_12885</name>
</gene>
<keyword evidence="2" id="KW-1185">Reference proteome</keyword>
<accession>A0AC61MY52</accession>
<organism evidence="1 2">
    <name type="scientific">Aristaeella hokkaidonensis</name>
    <dbReference type="NCBI Taxonomy" id="3046382"/>
    <lineage>
        <taxon>Bacteria</taxon>
        <taxon>Bacillati</taxon>
        <taxon>Bacillota</taxon>
        <taxon>Clostridia</taxon>
        <taxon>Eubacteriales</taxon>
        <taxon>Aristaeellaceae</taxon>
        <taxon>Aristaeella</taxon>
    </lineage>
</organism>
<dbReference type="Proteomes" id="UP000682782">
    <property type="component" value="Chromosome"/>
</dbReference>
<name>A0AC61MY52_9FIRM</name>
<evidence type="ECO:0000313" key="1">
    <source>
        <dbReference type="EMBL" id="QUC66733.1"/>
    </source>
</evidence>
<protein>
    <submittedName>
        <fullName evidence="1">Alpha-N-arabinofuranosidase</fullName>
    </submittedName>
</protein>
<reference evidence="1" key="1">
    <citation type="submission" date="2021-01" db="EMBL/GenBank/DDBJ databases">
        <title>Complete genome sequence of Clostridiales bacterium R-7.</title>
        <authorList>
            <person name="Mahoney-Kurpe S.C."/>
            <person name="Palevich N."/>
            <person name="Koike S."/>
            <person name="Moon C.D."/>
            <person name="Attwood G.T."/>
        </authorList>
    </citation>
    <scope>NUCLEOTIDE SEQUENCE</scope>
    <source>
        <strain evidence="1">R-7</strain>
    </source>
</reference>
<evidence type="ECO:0000313" key="2">
    <source>
        <dbReference type="Proteomes" id="UP000682782"/>
    </source>
</evidence>
<dbReference type="EMBL" id="CP068393">
    <property type="protein sequence ID" value="QUC66733.1"/>
    <property type="molecule type" value="Genomic_DNA"/>
</dbReference>